<dbReference type="PANTHER" id="PTHR19303">
    <property type="entry name" value="TRANSPOSON"/>
    <property type="match status" value="1"/>
</dbReference>
<dbReference type="SMART" id="SM00674">
    <property type="entry name" value="CENPB"/>
    <property type="match status" value="1"/>
</dbReference>
<sequence length="864" mass="97161">MDPREVAFTDAISDLNAGWALGYLMRTHAHNLPPIYAYEKWPPGSSARTATTSLLGNYGYPILSPAAHASHLQSVERSRAHGLRQLAMRLFEHFLSLFERTRTELGIQYADMWSMDETGVALGVCTNSQVVASSPKKKAYIKSPEDREWVSIIETISAVSVRLQCLVIFKGKHLQSTWFPAQGTLNWFYTTSENGLTSSLVRYKWLRCIFIPNTSPSSSGYRLLLLDGYGSHIPIDFMWLCKVNKIHLLYLPPHASHLLQPLDLAPFSVLKSKYRNKIQALSALDDAAPIKKERFVVSYNKAREEVLSDRVIRAGWRASGLCPYNPGLVLLSFQVTGRPATPPSTSQASATLESQRQAAKLFNVPRSTLYDRLQGSQPKAIANAQKRKLSPTEEQSLVHWILDHHRRGFPPQIIDARRMADALLAGRGQYPPPPPVGKNWVSRFVNSQSKLQTKWNRKFHSQRARCEDPVVIAAWFKLVEETRQAYGILDTDTYNFDETGFMMGVAATSKVVTSSDTVGRAVTIQPGNRDWVTTIECINASGRCLPPFVILSGKLHQASWYQHLPPDWVVAVSDNGWTTDELGVEWVKHFDRHTASRTRGAYRLLVLDGHSSHATPEFDQYCTENKIITLCMPAHTSHLLQPLDVGCFSPLKRAYGHEIQELTRQGVYYVDKTDFLTIYAQIRLTVFTQQNIQAGFQATGLIPPCPDRVLSSLTVVRTPSPPETTADNNVAWTAETPRTIAQLQQQARHIQDLLHRQSQSPTSQAIRQLVKGCQLAMNSATILAEENRKLRTANQRQQRRRDQRRQYIAHGGVLQAQQGQQLAAEAERVVVEVEQAQATQGRQRAPPTCSKCHIQGHTRTQCRQ</sequence>
<dbReference type="VEuPathDB" id="FungiDB:CC77DRAFT_904642"/>
<dbReference type="AlphaFoldDB" id="A0A3G9HB56"/>
<dbReference type="SUPFAM" id="SSF46689">
    <property type="entry name" value="Homeodomain-like"/>
    <property type="match status" value="1"/>
</dbReference>
<dbReference type="InterPro" id="IPR007889">
    <property type="entry name" value="HTH_Psq"/>
</dbReference>
<dbReference type="PROSITE" id="PS51253">
    <property type="entry name" value="HTH_CENPB"/>
    <property type="match status" value="1"/>
</dbReference>
<dbReference type="Pfam" id="PF03184">
    <property type="entry name" value="DDE_1"/>
    <property type="match status" value="2"/>
</dbReference>
<dbReference type="GO" id="GO:0005634">
    <property type="term" value="C:nucleus"/>
    <property type="evidence" value="ECO:0007669"/>
    <property type="project" value="UniProtKB-SubCell"/>
</dbReference>
<keyword evidence="3" id="KW-0539">Nucleus</keyword>
<reference evidence="5" key="1">
    <citation type="submission" date="2014-06" db="EMBL/GenBank/DDBJ databases">
        <title>AAL-toxin biosynthetic genes cluster in the tomato pathotype of Alternaria alternata.</title>
        <authorList>
            <person name="Akagi Y."/>
            <person name="Akamatsu H."/>
            <person name="Takao K."/>
            <person name="Tsuge T."/>
            <person name="Kodama M."/>
        </authorList>
    </citation>
    <scope>NUCLEOTIDE SEQUENCE</scope>
    <source>
        <strain evidence="5">As-27</strain>
    </source>
</reference>
<dbReference type="InterPro" id="IPR050863">
    <property type="entry name" value="CenT-Element_Derived"/>
</dbReference>
<evidence type="ECO:0000256" key="3">
    <source>
        <dbReference type="ARBA" id="ARBA00023242"/>
    </source>
</evidence>
<dbReference type="EMBL" id="AB969680">
    <property type="protein sequence ID" value="BBG74282.1"/>
    <property type="molecule type" value="Genomic_DNA"/>
</dbReference>
<dbReference type="Pfam" id="PF03221">
    <property type="entry name" value="HTH_Tnp_Tc5"/>
    <property type="match status" value="1"/>
</dbReference>
<proteinExistence type="predicted"/>
<evidence type="ECO:0000256" key="1">
    <source>
        <dbReference type="ARBA" id="ARBA00004123"/>
    </source>
</evidence>
<evidence type="ECO:0000256" key="2">
    <source>
        <dbReference type="ARBA" id="ARBA00023125"/>
    </source>
</evidence>
<evidence type="ECO:0000259" key="4">
    <source>
        <dbReference type="PROSITE" id="PS51253"/>
    </source>
</evidence>
<protein>
    <submittedName>
        <fullName evidence="5">Transposase</fullName>
    </submittedName>
</protein>
<feature type="domain" description="HTH CENPB-type" evidence="4">
    <location>
        <begin position="381"/>
        <end position="454"/>
    </location>
</feature>
<dbReference type="Pfam" id="PF05225">
    <property type="entry name" value="HTH_psq"/>
    <property type="match status" value="1"/>
</dbReference>
<dbReference type="GO" id="GO:0003677">
    <property type="term" value="F:DNA binding"/>
    <property type="evidence" value="ECO:0007669"/>
    <property type="project" value="UniProtKB-KW"/>
</dbReference>
<accession>A0A3G9HB56</accession>
<dbReference type="InterPro" id="IPR006600">
    <property type="entry name" value="HTH_CenpB_DNA-bd_dom"/>
</dbReference>
<dbReference type="EMBL" id="AB969680">
    <property type="protein sequence ID" value="BBG74276.1"/>
    <property type="molecule type" value="Genomic_DNA"/>
</dbReference>
<keyword evidence="2" id="KW-0238">DNA-binding</keyword>
<comment type="subcellular location">
    <subcellularLocation>
        <location evidence="1">Nucleus</location>
    </subcellularLocation>
</comment>
<organism evidence="5">
    <name type="scientific">Alternaria alternata</name>
    <name type="common">Alternaria rot fungus</name>
    <name type="synonym">Torula alternata</name>
    <dbReference type="NCBI Taxonomy" id="5599"/>
    <lineage>
        <taxon>Eukaryota</taxon>
        <taxon>Fungi</taxon>
        <taxon>Dikarya</taxon>
        <taxon>Ascomycota</taxon>
        <taxon>Pezizomycotina</taxon>
        <taxon>Dothideomycetes</taxon>
        <taxon>Pleosporomycetidae</taxon>
        <taxon>Pleosporales</taxon>
        <taxon>Pleosporineae</taxon>
        <taxon>Pleosporaceae</taxon>
        <taxon>Alternaria</taxon>
        <taxon>Alternaria sect. Alternaria</taxon>
        <taxon>Alternaria alternata complex</taxon>
    </lineage>
</organism>
<dbReference type="PANTHER" id="PTHR19303:SF74">
    <property type="entry name" value="POGO TRANSPOSABLE ELEMENT WITH KRAB DOMAIN"/>
    <property type="match status" value="1"/>
</dbReference>
<name>A0A3G9HB56_ALTAL</name>
<dbReference type="InterPro" id="IPR009057">
    <property type="entry name" value="Homeodomain-like_sf"/>
</dbReference>
<evidence type="ECO:0000313" key="5">
    <source>
        <dbReference type="EMBL" id="BBG74282.1"/>
    </source>
</evidence>
<dbReference type="InterPro" id="IPR004875">
    <property type="entry name" value="DDE_SF_endonuclease_dom"/>
</dbReference>